<dbReference type="EMBL" id="CAJPDS010000050">
    <property type="protein sequence ID" value="CAF9929012.1"/>
    <property type="molecule type" value="Genomic_DNA"/>
</dbReference>
<dbReference type="InterPro" id="IPR029032">
    <property type="entry name" value="AhpD-like"/>
</dbReference>
<dbReference type="PANTHER" id="PTHR34846">
    <property type="entry name" value="4-CARBOXYMUCONOLACTONE DECARBOXYLASE FAMILY PROTEIN (AFU_ORTHOLOGUE AFUA_6G11590)"/>
    <property type="match status" value="1"/>
</dbReference>
<reference evidence="1" key="1">
    <citation type="submission" date="2021-03" db="EMBL/GenBank/DDBJ databases">
        <authorList>
            <person name="Tagirdzhanova G."/>
        </authorList>
    </citation>
    <scope>NUCLEOTIDE SEQUENCE</scope>
</reference>
<dbReference type="Gene3D" id="1.20.1290.10">
    <property type="entry name" value="AhpD-like"/>
    <property type="match status" value="1"/>
</dbReference>
<evidence type="ECO:0000313" key="2">
    <source>
        <dbReference type="Proteomes" id="UP000664521"/>
    </source>
</evidence>
<proteinExistence type="predicted"/>
<comment type="caution">
    <text evidence="1">The sequence shown here is derived from an EMBL/GenBank/DDBJ whole genome shotgun (WGS) entry which is preliminary data.</text>
</comment>
<dbReference type="OrthoDB" id="2567457at2759"/>
<gene>
    <name evidence="1" type="ORF">HETSPECPRED_007257</name>
</gene>
<dbReference type="AlphaFoldDB" id="A0A8H3FTW2"/>
<dbReference type="SUPFAM" id="SSF69118">
    <property type="entry name" value="AhpD-like"/>
    <property type="match status" value="1"/>
</dbReference>
<evidence type="ECO:0000313" key="1">
    <source>
        <dbReference type="EMBL" id="CAF9929012.1"/>
    </source>
</evidence>
<protein>
    <recommendedName>
        <fullName evidence="3">Carboxymuconolactone decarboxylase-like domain-containing protein</fullName>
    </recommendedName>
</protein>
<accession>A0A8H3FTW2</accession>
<dbReference type="Proteomes" id="UP000664521">
    <property type="component" value="Unassembled WGS sequence"/>
</dbReference>
<name>A0A8H3FTW2_9LECA</name>
<organism evidence="1 2">
    <name type="scientific">Heterodermia speciosa</name>
    <dbReference type="NCBI Taxonomy" id="116794"/>
    <lineage>
        <taxon>Eukaryota</taxon>
        <taxon>Fungi</taxon>
        <taxon>Dikarya</taxon>
        <taxon>Ascomycota</taxon>
        <taxon>Pezizomycotina</taxon>
        <taxon>Lecanoromycetes</taxon>
        <taxon>OSLEUM clade</taxon>
        <taxon>Lecanoromycetidae</taxon>
        <taxon>Caliciales</taxon>
        <taxon>Physciaceae</taxon>
        <taxon>Heterodermia</taxon>
    </lineage>
</organism>
<dbReference type="PANTHER" id="PTHR34846:SF5">
    <property type="entry name" value="CARBOXYMUCONOLACTONE DECARBOXYLASE-LIKE DOMAIN-CONTAINING PROTEIN"/>
    <property type="match status" value="1"/>
</dbReference>
<keyword evidence="2" id="KW-1185">Reference proteome</keyword>
<sequence length="209" mass="23592">MASWDNQEVTDRHLLPYVDSATASPDVQAALQTLPFERNIFKLLANAESFFPSFMKTLSCAWSDKRTLRSSDWQLIVLRTASLLNAPYEWAVNEPVARIYGFDDEKLALIRAGNLTSPTIFTDRHRLLNDMVEQLVRENKVREKTMGQAKSVLGDSGVMEVMITQGLYALLARTMESARVDYDPPIPGLEDQLRGYNAAAIEKEKSFTD</sequence>
<evidence type="ECO:0008006" key="3">
    <source>
        <dbReference type="Google" id="ProtNLM"/>
    </source>
</evidence>